<dbReference type="GO" id="GO:0007165">
    <property type="term" value="P:signal transduction"/>
    <property type="evidence" value="ECO:0007669"/>
    <property type="project" value="InterPro"/>
</dbReference>
<dbReference type="Pfam" id="PF17809">
    <property type="entry name" value="UPA_2"/>
    <property type="match status" value="1"/>
</dbReference>
<evidence type="ECO:0000259" key="6">
    <source>
        <dbReference type="PROSITE" id="PS50017"/>
    </source>
</evidence>
<keyword evidence="8" id="KW-1185">Reference proteome</keyword>
<keyword evidence="2" id="KW-0677">Repeat</keyword>
<proteinExistence type="predicted"/>
<dbReference type="GO" id="GO:0016020">
    <property type="term" value="C:membrane"/>
    <property type="evidence" value="ECO:0007669"/>
    <property type="project" value="UniProtKB-SubCell"/>
</dbReference>
<feature type="region of interest" description="Disordered" evidence="5">
    <location>
        <begin position="361"/>
        <end position="398"/>
    </location>
</feature>
<evidence type="ECO:0000313" key="7">
    <source>
        <dbReference type="EMBL" id="CAH1973758.1"/>
    </source>
</evidence>
<dbReference type="InterPro" id="IPR051165">
    <property type="entry name" value="Multifunctional_ANK_Repeat"/>
</dbReference>
<feature type="region of interest" description="Disordered" evidence="5">
    <location>
        <begin position="427"/>
        <end position="533"/>
    </location>
</feature>
<evidence type="ECO:0000256" key="5">
    <source>
        <dbReference type="SAM" id="MobiDB-lite"/>
    </source>
</evidence>
<dbReference type="EMBL" id="CAKOFQ010006815">
    <property type="protein sequence ID" value="CAH1973758.1"/>
    <property type="molecule type" value="Genomic_DNA"/>
</dbReference>
<feature type="compositionally biased region" description="Basic residues" evidence="5">
    <location>
        <begin position="520"/>
        <end position="533"/>
    </location>
</feature>
<keyword evidence="4" id="KW-0472">Membrane</keyword>
<feature type="region of interest" description="Disordered" evidence="5">
    <location>
        <begin position="283"/>
        <end position="326"/>
    </location>
</feature>
<feature type="domain" description="Death" evidence="6">
    <location>
        <begin position="191"/>
        <end position="251"/>
    </location>
</feature>
<dbReference type="Proteomes" id="UP001152888">
    <property type="component" value="Unassembled WGS sequence"/>
</dbReference>
<name>A0A9P0KMR5_ACAOB</name>
<comment type="caution">
    <text evidence="7">The sequence shown here is derived from an EMBL/GenBank/DDBJ whole genome shotgun (WGS) entry which is preliminary data.</text>
</comment>
<dbReference type="Gene3D" id="1.10.533.10">
    <property type="entry name" value="Death Domain, Fas"/>
    <property type="match status" value="1"/>
</dbReference>
<dbReference type="CDD" id="cd08317">
    <property type="entry name" value="Death_ank"/>
    <property type="match status" value="1"/>
</dbReference>
<dbReference type="Gene3D" id="2.60.40.2660">
    <property type="match status" value="1"/>
</dbReference>
<gene>
    <name evidence="7" type="ORF">ACAOBT_LOCUS10733</name>
</gene>
<dbReference type="InterPro" id="IPR040745">
    <property type="entry name" value="Ankyrin_UPA"/>
</dbReference>
<organism evidence="7 8">
    <name type="scientific">Acanthoscelides obtectus</name>
    <name type="common">Bean weevil</name>
    <name type="synonym">Bruchus obtectus</name>
    <dbReference type="NCBI Taxonomy" id="200917"/>
    <lineage>
        <taxon>Eukaryota</taxon>
        <taxon>Metazoa</taxon>
        <taxon>Ecdysozoa</taxon>
        <taxon>Arthropoda</taxon>
        <taxon>Hexapoda</taxon>
        <taxon>Insecta</taxon>
        <taxon>Pterygota</taxon>
        <taxon>Neoptera</taxon>
        <taxon>Endopterygota</taxon>
        <taxon>Coleoptera</taxon>
        <taxon>Polyphaga</taxon>
        <taxon>Cucujiformia</taxon>
        <taxon>Chrysomeloidea</taxon>
        <taxon>Chrysomelidae</taxon>
        <taxon>Bruchinae</taxon>
        <taxon>Bruchini</taxon>
        <taxon>Acanthoscelides</taxon>
    </lineage>
</organism>
<evidence type="ECO:0000256" key="4">
    <source>
        <dbReference type="ARBA" id="ARBA00023136"/>
    </source>
</evidence>
<comment type="subcellular location">
    <subcellularLocation>
        <location evidence="1">Membrane</location>
    </subcellularLocation>
</comment>
<dbReference type="OrthoDB" id="20872at2759"/>
<dbReference type="AlphaFoldDB" id="A0A9P0KMR5"/>
<evidence type="ECO:0000256" key="1">
    <source>
        <dbReference type="ARBA" id="ARBA00004370"/>
    </source>
</evidence>
<dbReference type="InterPro" id="IPR011029">
    <property type="entry name" value="DEATH-like_dom_sf"/>
</dbReference>
<keyword evidence="3" id="KW-0040">ANK repeat</keyword>
<dbReference type="Pfam" id="PF00531">
    <property type="entry name" value="Death"/>
    <property type="match status" value="1"/>
</dbReference>
<dbReference type="PANTHER" id="PTHR24123">
    <property type="entry name" value="ANKYRIN REPEAT-CONTAINING"/>
    <property type="match status" value="1"/>
</dbReference>
<sequence>MDCRNVGDATKMATELYKEAIHVPFMAKFVVFAKRVDPLEARLRVFCMTDDKEDKTLEHQEHFTEVAKSRDVEVLEGKPQYVEFAGNLVPVTKSGDQLSLPFRAFRENRLPFSVRVKDPHAEAVGRCLFMKEPKVPKGEPPQQPVCILNIVLPEEIVMDTLSLPDMEQLRRNTFITENFDYYRPDPRLADMSNLLGLTTSEINVIKSEYPDSVAKQAQSMLRMWLSSQSGNKAQSNTLENALRRIGREDIIPQCLNADHHQQVSRVREEKQEIVYRLKGETEKRGLKDKDQAEKRGKKDKYSAEEKVIESPEEEEDEPFDKPVAERREKIEKRLSAERTIPASSQRKEIVQEITTIKQERLVEDKIAEVQQKQEQSRSDETTKTTTSTRISPDSGKTVTKTVETVKATIPTTSTVFVTGETTTKTITTTTVESRTTQPEKHVGTTSTATKTVSTTHKPTEDHDLLEGVTESFEKVRRAGPKLIADEEPRSPKVSKTPPPSPADFLNKEQTTTIQVPPVCPKKRLPSRRFQKSQ</sequence>
<feature type="compositionally biased region" description="Low complexity" evidence="5">
    <location>
        <begin position="443"/>
        <end position="456"/>
    </location>
</feature>
<dbReference type="PROSITE" id="PS50017">
    <property type="entry name" value="DEATH_DOMAIN"/>
    <property type="match status" value="1"/>
</dbReference>
<feature type="compositionally biased region" description="Basic and acidic residues" evidence="5">
    <location>
        <begin position="457"/>
        <end position="476"/>
    </location>
</feature>
<dbReference type="InterPro" id="IPR000488">
    <property type="entry name" value="Death_dom"/>
</dbReference>
<evidence type="ECO:0000256" key="3">
    <source>
        <dbReference type="ARBA" id="ARBA00023043"/>
    </source>
</evidence>
<feature type="compositionally biased region" description="Low complexity" evidence="5">
    <location>
        <begin position="427"/>
        <end position="436"/>
    </location>
</feature>
<dbReference type="SUPFAM" id="SSF47986">
    <property type="entry name" value="DEATH domain"/>
    <property type="match status" value="1"/>
</dbReference>
<reference evidence="7" key="1">
    <citation type="submission" date="2022-03" db="EMBL/GenBank/DDBJ databases">
        <authorList>
            <person name="Sayadi A."/>
        </authorList>
    </citation>
    <scope>NUCLEOTIDE SEQUENCE</scope>
</reference>
<evidence type="ECO:0000313" key="8">
    <source>
        <dbReference type="Proteomes" id="UP001152888"/>
    </source>
</evidence>
<evidence type="ECO:0000256" key="2">
    <source>
        <dbReference type="ARBA" id="ARBA00022737"/>
    </source>
</evidence>
<dbReference type="PANTHER" id="PTHR24123:SF141">
    <property type="entry name" value="ANKYRIN 2, ISOFORM U"/>
    <property type="match status" value="1"/>
</dbReference>
<dbReference type="FunFam" id="2.60.40.2660:FF:000001">
    <property type="entry name" value="Ankyrin-3 isoform 2"/>
    <property type="match status" value="1"/>
</dbReference>
<accession>A0A9P0KMR5</accession>
<feature type="compositionally biased region" description="Basic and acidic residues" evidence="5">
    <location>
        <begin position="283"/>
        <end position="309"/>
    </location>
</feature>
<protein>
    <recommendedName>
        <fullName evidence="6">Death domain-containing protein</fullName>
    </recommendedName>
</protein>